<evidence type="ECO:0000313" key="8">
    <source>
        <dbReference type="EMBL" id="CAD2108866.1"/>
    </source>
</evidence>
<feature type="compositionally biased region" description="Acidic residues" evidence="6">
    <location>
        <begin position="134"/>
        <end position="143"/>
    </location>
</feature>
<feature type="compositionally biased region" description="Acidic residues" evidence="6">
    <location>
        <begin position="75"/>
        <end position="102"/>
    </location>
</feature>
<feature type="coiled-coil region" evidence="5">
    <location>
        <begin position="182"/>
        <end position="259"/>
    </location>
</feature>
<evidence type="ECO:0000256" key="5">
    <source>
        <dbReference type="SAM" id="Coils"/>
    </source>
</evidence>
<protein>
    <recommendedName>
        <fullName evidence="7">Sas10 C-terminal domain-containing protein</fullName>
    </recommendedName>
</protein>
<dbReference type="VEuPathDB" id="PlasmoDB:PVSEL_1103500"/>
<evidence type="ECO:0000256" key="4">
    <source>
        <dbReference type="ARBA" id="ARBA00023242"/>
    </source>
</evidence>
<comment type="similarity">
    <text evidence="2">Belongs to the SAS10 family.</text>
</comment>
<dbReference type="VEuPathDB" id="PlasmoDB:PVPCR_1103470"/>
<feature type="region of interest" description="Disordered" evidence="6">
    <location>
        <begin position="354"/>
        <end position="487"/>
    </location>
</feature>
<dbReference type="VEuPathDB" id="PlasmoDB:PVVCY_1103560"/>
<feature type="compositionally biased region" description="Acidic residues" evidence="6">
    <location>
        <begin position="20"/>
        <end position="41"/>
    </location>
</feature>
<dbReference type="GO" id="GO:0032040">
    <property type="term" value="C:small-subunit processome"/>
    <property type="evidence" value="ECO:0007669"/>
    <property type="project" value="TreeGrafter"/>
</dbReference>
<comment type="subcellular location">
    <subcellularLocation>
        <location evidence="1">Nucleus</location>
    </subcellularLocation>
</comment>
<feature type="region of interest" description="Disordered" evidence="6">
    <location>
        <begin position="124"/>
        <end position="143"/>
    </location>
</feature>
<dbReference type="Pfam" id="PF04000">
    <property type="entry name" value="Sas10_Utp3"/>
    <property type="match status" value="1"/>
</dbReference>
<keyword evidence="3" id="KW-0597">Phosphoprotein</keyword>
<evidence type="ECO:0000256" key="2">
    <source>
        <dbReference type="ARBA" id="ARBA00010979"/>
    </source>
</evidence>
<gene>
    <name evidence="8" type="ORF">PVSEL_1103500</name>
</gene>
<proteinExistence type="inferred from homology"/>
<feature type="compositionally biased region" description="Basic residues" evidence="6">
    <location>
        <begin position="62"/>
        <end position="71"/>
    </location>
</feature>
<dbReference type="Pfam" id="PF09368">
    <property type="entry name" value="Sas10"/>
    <property type="match status" value="1"/>
</dbReference>
<dbReference type="AlphaFoldDB" id="A0A6V7T847"/>
<keyword evidence="5" id="KW-0175">Coiled coil</keyword>
<dbReference type="PANTHER" id="PTHR13237:SF8">
    <property type="entry name" value="SOMETHING ABOUT SILENCING PROTEIN 10"/>
    <property type="match status" value="1"/>
</dbReference>
<evidence type="ECO:0000256" key="6">
    <source>
        <dbReference type="SAM" id="MobiDB-lite"/>
    </source>
</evidence>
<evidence type="ECO:0000256" key="1">
    <source>
        <dbReference type="ARBA" id="ARBA00004123"/>
    </source>
</evidence>
<dbReference type="EMBL" id="LR865432">
    <property type="protein sequence ID" value="CAD2108866.1"/>
    <property type="molecule type" value="Genomic_DNA"/>
</dbReference>
<dbReference type="Proteomes" id="UP000515697">
    <property type="component" value="Chromosome PVSEL_11"/>
</dbReference>
<evidence type="ECO:0000259" key="7">
    <source>
        <dbReference type="Pfam" id="PF09368"/>
    </source>
</evidence>
<evidence type="ECO:0000313" key="9">
    <source>
        <dbReference type="Proteomes" id="UP000515697"/>
    </source>
</evidence>
<keyword evidence="4" id="KW-0539">Nucleus</keyword>
<feature type="region of interest" description="Disordered" evidence="6">
    <location>
        <begin position="1"/>
        <end position="114"/>
    </location>
</feature>
<sequence length="784" mass="93950">MKKKNYVPVDTSKVKFVEGSESEDIEIEEENDSDIDNEIYDDNLVSDSNDDSNDESINNINKKSKGKKKNKNLSNDEESQEDDDFDDENEEEDLSDDDEMENENGGNKEDNDFIKVSWKKDKKNYYQYESDNSSSDDDEEDNDERMKEVIYLNKKEKENLNENDFDLYNIYMNEKDGISSKNKDDEIDIDEKENAIKKLINNMANELKEKKKEINIDEKDKKDIEEMIMSEHQEYQIILKELSLNIEKVFNEINENQKLFQFKNINENDVSPSDINKNTLLYLKKKNETMLTYIIYITYYVFLKVMNCYTHNHPVLDKLIYINTIISKTNELDNKIKFKIQQLNKLPKRQLQELDISSSDDETQTTNRKKHSTGGKKIGKKSADNEDEEDEEYEDEEEEIEEDEEEEEEIEEDEEEEEEEDEEDEDEEYEDEEDEDEEYEDEEDEDEDEEDEDEDEDEDEEDEEEEEEEEDEIEGDKNNKNKKYKVSKSIITEYTDSHIREKMKEEKKKQREKMKNERSIFLKEIKDMVSNKPEKIEEENYLKKLEEKFTDFDDKILKKKMKMLSKKKNRMNNLSNVGMTSNDLLKFVELPEMNNENDNTSFHENKIFRNNINKIKQKNKNKLMNNNANDDFVSFKKFNKIQNKNNSYDNKEQNPLNKYSFGKNMHDEIDDENIKNMLKFKKNRKEQRKTIMDKKNKEIRKQLVDQENEIDDRRMPNKNIIQNKGLVRKRKSTDGNARVHNKLKYMKKMKTYNSQHPKFKTHDNNYDGVKKGINPYLKKSIDIK</sequence>
<organism evidence="8 9">
    <name type="scientific">Plasmodium vinckei</name>
    <dbReference type="NCBI Taxonomy" id="5860"/>
    <lineage>
        <taxon>Eukaryota</taxon>
        <taxon>Sar</taxon>
        <taxon>Alveolata</taxon>
        <taxon>Apicomplexa</taxon>
        <taxon>Aconoidasida</taxon>
        <taxon>Haemosporida</taxon>
        <taxon>Plasmodiidae</taxon>
        <taxon>Plasmodium</taxon>
        <taxon>Plasmodium (Vinckeia)</taxon>
    </lineage>
</organism>
<dbReference type="InterPro" id="IPR018972">
    <property type="entry name" value="Sas10_C_dom"/>
</dbReference>
<feature type="compositionally biased region" description="Acidic residues" evidence="6">
    <location>
        <begin position="385"/>
        <end position="474"/>
    </location>
</feature>
<dbReference type="VEuPathDB" id="PlasmoDB:PVBDA_1103490"/>
<dbReference type="GO" id="GO:0000462">
    <property type="term" value="P:maturation of SSU-rRNA from tricistronic rRNA transcript (SSU-rRNA, 5.8S rRNA, LSU-rRNA)"/>
    <property type="evidence" value="ECO:0007669"/>
    <property type="project" value="TreeGrafter"/>
</dbReference>
<feature type="compositionally biased region" description="Basic residues" evidence="6">
    <location>
        <begin position="367"/>
        <end position="380"/>
    </location>
</feature>
<reference evidence="8 9" key="1">
    <citation type="submission" date="2020-08" db="EMBL/GenBank/DDBJ databases">
        <authorList>
            <person name="Ramaprasad A."/>
        </authorList>
    </citation>
    <scope>NUCLEOTIDE SEQUENCE [LARGE SCALE GENOMIC DNA]</scope>
</reference>
<name>A0A6V7T847_PLAVN</name>
<dbReference type="VEuPathDB" id="PlasmoDB:PVLDE_1103620"/>
<feature type="domain" description="Sas10 C-terminal" evidence="7">
    <location>
        <begin position="711"/>
        <end position="782"/>
    </location>
</feature>
<accession>A0A6V7T847</accession>
<evidence type="ECO:0000256" key="3">
    <source>
        <dbReference type="ARBA" id="ARBA00022553"/>
    </source>
</evidence>
<dbReference type="PANTHER" id="PTHR13237">
    <property type="entry name" value="SOMETHING ABOUT SILENCING PROTEIN 10-RELATED"/>
    <property type="match status" value="1"/>
</dbReference>
<dbReference type="InterPro" id="IPR007146">
    <property type="entry name" value="Sas10/Utp3/C1D"/>
</dbReference>